<dbReference type="PANTHER" id="PTHR14969">
    <property type="entry name" value="SPHINGOSINE-1-PHOSPHATE PHOSPHOHYDROLASE"/>
    <property type="match status" value="1"/>
</dbReference>
<feature type="transmembrane region" description="Helical" evidence="4">
    <location>
        <begin position="125"/>
        <end position="146"/>
    </location>
</feature>
<dbReference type="PATRIC" id="fig|1341683.3.peg.1383"/>
<dbReference type="Pfam" id="PF01569">
    <property type="entry name" value="PAP2"/>
    <property type="match status" value="1"/>
</dbReference>
<dbReference type="PANTHER" id="PTHR14969:SF13">
    <property type="entry name" value="AT30094P"/>
    <property type="match status" value="1"/>
</dbReference>
<dbReference type="InterPro" id="IPR000326">
    <property type="entry name" value="PAP2/HPO"/>
</dbReference>
<dbReference type="CDD" id="cd03385">
    <property type="entry name" value="PAP2_BcrC_like"/>
    <property type="match status" value="1"/>
</dbReference>
<accession>V2VT41</accession>
<dbReference type="AlphaFoldDB" id="V2VT41"/>
<keyword evidence="7" id="KW-1185">Reference proteome</keyword>
<feature type="transmembrane region" description="Helical" evidence="4">
    <location>
        <begin position="152"/>
        <end position="174"/>
    </location>
</feature>
<organism evidence="6 7">
    <name type="scientific">Acinetobacter brisouii CIP 110357</name>
    <dbReference type="NCBI Taxonomy" id="1341683"/>
    <lineage>
        <taxon>Bacteria</taxon>
        <taxon>Pseudomonadati</taxon>
        <taxon>Pseudomonadota</taxon>
        <taxon>Gammaproteobacteria</taxon>
        <taxon>Moraxellales</taxon>
        <taxon>Moraxellaceae</taxon>
        <taxon>Acinetobacter</taxon>
    </lineage>
</organism>
<comment type="catalytic activity">
    <reaction evidence="3">
        <text>di-trans,octa-cis-undecaprenyl diphosphate + H2O = di-trans,octa-cis-undecaprenyl phosphate + phosphate + H(+)</text>
        <dbReference type="Rhea" id="RHEA:28094"/>
        <dbReference type="ChEBI" id="CHEBI:15377"/>
        <dbReference type="ChEBI" id="CHEBI:15378"/>
        <dbReference type="ChEBI" id="CHEBI:43474"/>
        <dbReference type="ChEBI" id="CHEBI:58405"/>
        <dbReference type="ChEBI" id="CHEBI:60392"/>
        <dbReference type="EC" id="3.6.1.27"/>
    </reaction>
</comment>
<evidence type="ECO:0000259" key="5">
    <source>
        <dbReference type="SMART" id="SM00014"/>
    </source>
</evidence>
<evidence type="ECO:0000256" key="4">
    <source>
        <dbReference type="SAM" id="Phobius"/>
    </source>
</evidence>
<dbReference type="EMBL" id="AYEU01000006">
    <property type="protein sequence ID" value="ESK50899.1"/>
    <property type="molecule type" value="Genomic_DNA"/>
</dbReference>
<dbReference type="GO" id="GO:0050380">
    <property type="term" value="F:undecaprenyl-diphosphatase activity"/>
    <property type="evidence" value="ECO:0007669"/>
    <property type="project" value="UniProtKB-EC"/>
</dbReference>
<reference evidence="6 7" key="1">
    <citation type="submission" date="2013-10" db="EMBL/GenBank/DDBJ databases">
        <title>The Genome Sequence of Acinetobacter brisouii CIP 110357.</title>
        <authorList>
            <consortium name="The Broad Institute Genomics Platform"/>
            <consortium name="The Broad Institute Genome Sequencing Center for Infectious Disease"/>
            <person name="Cerqueira G."/>
            <person name="Feldgarden M."/>
            <person name="Courvalin P."/>
            <person name="Grillot-Courvalin C."/>
            <person name="Clermont D."/>
            <person name="Rocha E."/>
            <person name="Yoon E.-J."/>
            <person name="Nemec A."/>
            <person name="Young S.K."/>
            <person name="Zeng Q."/>
            <person name="Gargeya S."/>
            <person name="Fitzgerald M."/>
            <person name="Abouelleil A."/>
            <person name="Alvarado L."/>
            <person name="Berlin A.M."/>
            <person name="Chapman S.B."/>
            <person name="Gainer-Dewar J."/>
            <person name="Goldberg J."/>
            <person name="Gnerre S."/>
            <person name="Griggs A."/>
            <person name="Gujja S."/>
            <person name="Hansen M."/>
            <person name="Howarth C."/>
            <person name="Imamovic A."/>
            <person name="Ireland A."/>
            <person name="Larimer J."/>
            <person name="McCowan C."/>
            <person name="Murphy C."/>
            <person name="Pearson M."/>
            <person name="Poon T.W."/>
            <person name="Priest M."/>
            <person name="Roberts A."/>
            <person name="Saif S."/>
            <person name="Shea T."/>
            <person name="Sykes S."/>
            <person name="Wortman J."/>
            <person name="Nusbaum C."/>
            <person name="Birren B."/>
        </authorList>
    </citation>
    <scope>NUCLEOTIDE SEQUENCE [LARGE SCALE GENOMIC DNA]</scope>
    <source>
        <strain evidence="6 7">CIP 110357</strain>
    </source>
</reference>
<dbReference type="OrthoDB" id="9801622at2"/>
<evidence type="ECO:0000256" key="3">
    <source>
        <dbReference type="ARBA" id="ARBA00047594"/>
    </source>
</evidence>
<evidence type="ECO:0000313" key="7">
    <source>
        <dbReference type="Proteomes" id="UP000018418"/>
    </source>
</evidence>
<feature type="transmembrane region" description="Helical" evidence="4">
    <location>
        <begin position="100"/>
        <end position="120"/>
    </location>
</feature>
<dbReference type="InterPro" id="IPR033879">
    <property type="entry name" value="UPP_Pase"/>
</dbReference>
<keyword evidence="4" id="KW-0472">Membrane</keyword>
<keyword evidence="4" id="KW-1133">Transmembrane helix</keyword>
<dbReference type="STRING" id="396323.VH98_10190"/>
<evidence type="ECO:0000256" key="1">
    <source>
        <dbReference type="ARBA" id="ARBA00012374"/>
    </source>
</evidence>
<evidence type="ECO:0000313" key="6">
    <source>
        <dbReference type="EMBL" id="ESK50899.1"/>
    </source>
</evidence>
<keyword evidence="4" id="KW-0812">Transmembrane</keyword>
<dbReference type="Gene3D" id="1.20.144.10">
    <property type="entry name" value="Phosphatidic acid phosphatase type 2/haloperoxidase"/>
    <property type="match status" value="1"/>
</dbReference>
<proteinExistence type="predicted"/>
<gene>
    <name evidence="6" type="ORF">P255_01398</name>
</gene>
<feature type="transmembrane region" description="Helical" evidence="4">
    <location>
        <begin position="28"/>
        <end position="49"/>
    </location>
</feature>
<dbReference type="InterPro" id="IPR036938">
    <property type="entry name" value="PAP2/HPO_sf"/>
</dbReference>
<dbReference type="SUPFAM" id="SSF48317">
    <property type="entry name" value="Acid phosphatase/Vanadium-dependent haloperoxidase"/>
    <property type="match status" value="1"/>
</dbReference>
<dbReference type="Proteomes" id="UP000018418">
    <property type="component" value="Unassembled WGS sequence"/>
</dbReference>
<dbReference type="GO" id="GO:0005886">
    <property type="term" value="C:plasma membrane"/>
    <property type="evidence" value="ECO:0007669"/>
    <property type="project" value="InterPro"/>
</dbReference>
<feature type="transmembrane region" description="Helical" evidence="4">
    <location>
        <begin position="61"/>
        <end position="80"/>
    </location>
</feature>
<evidence type="ECO:0000256" key="2">
    <source>
        <dbReference type="ARBA" id="ARBA00032707"/>
    </source>
</evidence>
<name>V2VT41_9GAMM</name>
<dbReference type="EC" id="3.6.1.27" evidence="1"/>
<comment type="caution">
    <text evidence="6">The sequence shown here is derived from an EMBL/GenBank/DDBJ whole genome shotgun (WGS) entry which is preliminary data.</text>
</comment>
<sequence length="187" mass="20909">MSLEMLNFQLFGLINASANPNPLLVKFAIFISHDLVTIFVIGLLALTFFRPKRFKIPAIKAAVFTAITSIIAALIDKFYYHPRPFALNLGHKLIHHAATNSFPSHHMLAMSSMALAFLLFSREKLVGSICLALAWLVGWSRVYLGVHFPVDIIGAFLLALFINILGNLVLCKYLEFRKSQQKPSAHT</sequence>
<protein>
    <recommendedName>
        <fullName evidence="1">undecaprenyl-diphosphate phosphatase</fullName>
        <ecNumber evidence="1">3.6.1.27</ecNumber>
    </recommendedName>
    <alternativeName>
        <fullName evidence="2">Undecaprenyl pyrophosphate phosphatase</fullName>
    </alternativeName>
</protein>
<dbReference type="HOGENOM" id="CLU_072573_8_2_6"/>
<dbReference type="SMART" id="SM00014">
    <property type="entry name" value="acidPPc"/>
    <property type="match status" value="1"/>
</dbReference>
<feature type="domain" description="Phosphatidic acid phosphatase type 2/haloperoxidase" evidence="5">
    <location>
        <begin position="58"/>
        <end position="167"/>
    </location>
</feature>